<dbReference type="GeneID" id="17359489"/>
<name>E1Z3A0_CHLVA</name>
<protein>
    <submittedName>
        <fullName evidence="2">Uncharacterized protein</fullName>
    </submittedName>
</protein>
<dbReference type="InParanoid" id="E1Z3A0"/>
<dbReference type="AlphaFoldDB" id="E1Z3A0"/>
<dbReference type="KEGG" id="cvr:CHLNCDRAFT_133526"/>
<organism evidence="3">
    <name type="scientific">Chlorella variabilis</name>
    <name type="common">Green alga</name>
    <dbReference type="NCBI Taxonomy" id="554065"/>
    <lineage>
        <taxon>Eukaryota</taxon>
        <taxon>Viridiplantae</taxon>
        <taxon>Chlorophyta</taxon>
        <taxon>core chlorophytes</taxon>
        <taxon>Trebouxiophyceae</taxon>
        <taxon>Chlorellales</taxon>
        <taxon>Chlorellaceae</taxon>
        <taxon>Chlorella clade</taxon>
        <taxon>Chlorella</taxon>
    </lineage>
</organism>
<feature type="region of interest" description="Disordered" evidence="1">
    <location>
        <begin position="1"/>
        <end position="25"/>
    </location>
</feature>
<dbReference type="EMBL" id="GL433835">
    <property type="protein sequence ID" value="EFN60134.1"/>
    <property type="molecule type" value="Genomic_DNA"/>
</dbReference>
<evidence type="ECO:0000313" key="3">
    <source>
        <dbReference type="Proteomes" id="UP000008141"/>
    </source>
</evidence>
<keyword evidence="3" id="KW-1185">Reference proteome</keyword>
<dbReference type="RefSeq" id="XP_005852236.1">
    <property type="nucleotide sequence ID" value="XM_005852174.1"/>
</dbReference>
<gene>
    <name evidence="2" type="ORF">CHLNCDRAFT_133526</name>
</gene>
<reference evidence="2 3" key="1">
    <citation type="journal article" date="2010" name="Plant Cell">
        <title>The Chlorella variabilis NC64A genome reveals adaptation to photosymbiosis, coevolution with viruses, and cryptic sex.</title>
        <authorList>
            <person name="Blanc G."/>
            <person name="Duncan G."/>
            <person name="Agarkova I."/>
            <person name="Borodovsky M."/>
            <person name="Gurnon J."/>
            <person name="Kuo A."/>
            <person name="Lindquist E."/>
            <person name="Lucas S."/>
            <person name="Pangilinan J."/>
            <person name="Polle J."/>
            <person name="Salamov A."/>
            <person name="Terry A."/>
            <person name="Yamada T."/>
            <person name="Dunigan D.D."/>
            <person name="Grigoriev I.V."/>
            <person name="Claverie J.M."/>
            <person name="Van Etten J.L."/>
        </authorList>
    </citation>
    <scope>NUCLEOTIDE SEQUENCE [LARGE SCALE GENOMIC DNA]</scope>
    <source>
        <strain evidence="2 3">NC64A</strain>
    </source>
</reference>
<dbReference type="Proteomes" id="UP000008141">
    <property type="component" value="Unassembled WGS sequence"/>
</dbReference>
<dbReference type="OrthoDB" id="509184at2759"/>
<evidence type="ECO:0000256" key="1">
    <source>
        <dbReference type="SAM" id="MobiDB-lite"/>
    </source>
</evidence>
<proteinExistence type="predicted"/>
<evidence type="ECO:0000313" key="2">
    <source>
        <dbReference type="EMBL" id="EFN60134.1"/>
    </source>
</evidence>
<sequence>MANLFTDVNLGAGTRPFASGGRKDRGAYTGRAACLWNLYAANASQEVKLPQCSFGPLLNFVLKRPSQTGDVVELRRAELARRRAAAQSAR</sequence>
<accession>E1Z3A0</accession>